<evidence type="ECO:0000313" key="4">
    <source>
        <dbReference type="Proteomes" id="UP001279660"/>
    </source>
</evidence>
<accession>A0ABU4PQ17</accession>
<dbReference type="InterPro" id="IPR011105">
    <property type="entry name" value="Cell_wall_hydrolase_SleB"/>
</dbReference>
<dbReference type="Gene3D" id="1.10.10.2520">
    <property type="entry name" value="Cell wall hydrolase SleB, domain 1"/>
    <property type="match status" value="1"/>
</dbReference>
<feature type="region of interest" description="Disordered" evidence="1">
    <location>
        <begin position="394"/>
        <end position="451"/>
    </location>
</feature>
<reference evidence="3 4" key="1">
    <citation type="submission" date="2023-11" db="EMBL/GenBank/DDBJ databases">
        <title>MicrobeMod: A computational toolkit for identifying prokaryotic methylation and restriction-modification with nanopore sequencing.</title>
        <authorList>
            <person name="Crits-Christoph A."/>
            <person name="Kang S.C."/>
            <person name="Lee H."/>
            <person name="Ostrov N."/>
        </authorList>
    </citation>
    <scope>NUCLEOTIDE SEQUENCE [LARGE SCALE GENOMIC DNA]</scope>
    <source>
        <strain evidence="3 4">ATCC 14820</strain>
    </source>
</reference>
<comment type="caution">
    <text evidence="3">The sequence shown here is derived from an EMBL/GenBank/DDBJ whole genome shotgun (WGS) entry which is preliminary data.</text>
</comment>
<dbReference type="InterPro" id="IPR042047">
    <property type="entry name" value="SleB_dom1"/>
</dbReference>
<organism evidence="3 4">
    <name type="scientific">Sphingomonas echinoides</name>
    <dbReference type="NCBI Taxonomy" id="59803"/>
    <lineage>
        <taxon>Bacteria</taxon>
        <taxon>Pseudomonadati</taxon>
        <taxon>Pseudomonadota</taxon>
        <taxon>Alphaproteobacteria</taxon>
        <taxon>Sphingomonadales</taxon>
        <taxon>Sphingomonadaceae</taxon>
        <taxon>Sphingomonas</taxon>
    </lineage>
</organism>
<feature type="compositionally biased region" description="Low complexity" evidence="1">
    <location>
        <begin position="428"/>
        <end position="445"/>
    </location>
</feature>
<name>A0ABU4PQ17_9SPHN</name>
<proteinExistence type="predicted"/>
<dbReference type="Proteomes" id="UP001279660">
    <property type="component" value="Unassembled WGS sequence"/>
</dbReference>
<protein>
    <submittedName>
        <fullName evidence="3">Cell wall hydrolase</fullName>
    </submittedName>
</protein>
<keyword evidence="3" id="KW-0378">Hydrolase</keyword>
<keyword evidence="4" id="KW-1185">Reference proteome</keyword>
<dbReference type="GO" id="GO:0016787">
    <property type="term" value="F:hydrolase activity"/>
    <property type="evidence" value="ECO:0007669"/>
    <property type="project" value="UniProtKB-KW"/>
</dbReference>
<evidence type="ECO:0000313" key="3">
    <source>
        <dbReference type="EMBL" id="MDX5985252.1"/>
    </source>
</evidence>
<dbReference type="EMBL" id="JAWXXV010000001">
    <property type="protein sequence ID" value="MDX5985252.1"/>
    <property type="molecule type" value="Genomic_DNA"/>
</dbReference>
<dbReference type="Pfam" id="PF07486">
    <property type="entry name" value="Hydrolase_2"/>
    <property type="match status" value="1"/>
</dbReference>
<sequence>MLPSSRPGRTLRAVLLLIATLAILLPALIVHFAPPVGRHRSLHPVPARVVPQAELPAVEPVAFEDLDPDDARAFNASVPFVQGPNPAARPFRLPGDPAQQARAIDCMAAAVLYEAGDEPVGQRAVAQVVINRVRHPAFPKTICGVVFQGAERPTGCQFTFTCDGALVRHHWTDAQWARARSVATAALNGAVFRPVGHATHYHTNWVVPYWQSSLDKIAAVNTHLFFRWTGWWGTPPAFNRHVSADEPIIAALAGYSEAHRGTDALTKPEGAVPVDAAAATAPLPRPLPGDPNSFLLTLDPATLSPDGFAQLAARACADRPYCKVMGWSDPTKTATTLPLQPSQIASMAFSYLRDRAHGYDKALWNCSEFRRATAAQCMKAQTFLPNQGLAARTEDAQPTAATAQAGVPRTPEPTRLDGLVGVRRKPEATVAKPMPAATAPPVTAAGSGEGR</sequence>
<evidence type="ECO:0000256" key="1">
    <source>
        <dbReference type="SAM" id="MobiDB-lite"/>
    </source>
</evidence>
<feature type="domain" description="Cell wall hydrolase SleB" evidence="2">
    <location>
        <begin position="118"/>
        <end position="226"/>
    </location>
</feature>
<gene>
    <name evidence="3" type="ORF">SIL82_13415</name>
</gene>
<evidence type="ECO:0000259" key="2">
    <source>
        <dbReference type="Pfam" id="PF07486"/>
    </source>
</evidence>
<dbReference type="RefSeq" id="WP_010408551.1">
    <property type="nucleotide sequence ID" value="NZ_JAWXXV010000001.1"/>
</dbReference>